<evidence type="ECO:0000256" key="4">
    <source>
        <dbReference type="ARBA" id="ARBA00023288"/>
    </source>
</evidence>
<sequence>MENAFKKRKCFADRKRDVDEIAKRHPNKVPLIVERGRREKHLPLLDKSKFLVPEELNMMPTHGHHPVRSPSFLVHNLPPSIFLQRLQLTDSQAFYLLINGRTMAGASMMLRDVYSSDKDDDGFLYCTYTSQEAFG</sequence>
<comment type="caution">
    <text evidence="7">The sequence shown here is derived from an EMBL/GenBank/DDBJ whole genome shotgun (WGS) entry which is preliminary data.</text>
</comment>
<proteinExistence type="inferred from homology"/>
<dbReference type="EMBL" id="CASHTH010002178">
    <property type="protein sequence ID" value="CAI8025758.1"/>
    <property type="molecule type" value="Genomic_DNA"/>
</dbReference>
<evidence type="ECO:0000256" key="6">
    <source>
        <dbReference type="RuleBase" id="RU004384"/>
    </source>
</evidence>
<protein>
    <submittedName>
        <fullName evidence="7">Microtubule-associated proteins 1A/1B light chain 3B</fullName>
    </submittedName>
</protein>
<accession>A0AA35SAQ1</accession>
<dbReference type="Proteomes" id="UP001174909">
    <property type="component" value="Unassembled WGS sequence"/>
</dbReference>
<dbReference type="InterPro" id="IPR029071">
    <property type="entry name" value="Ubiquitin-like_domsf"/>
</dbReference>
<keyword evidence="8" id="KW-1185">Reference proteome</keyword>
<evidence type="ECO:0000256" key="2">
    <source>
        <dbReference type="ARBA" id="ARBA00007293"/>
    </source>
</evidence>
<dbReference type="Gene3D" id="3.10.20.90">
    <property type="entry name" value="Phosphatidylinositol 3-kinase Catalytic Subunit, Chain A, domain 1"/>
    <property type="match status" value="1"/>
</dbReference>
<gene>
    <name evidence="7" type="ORF">GBAR_LOCUS14857</name>
</gene>
<feature type="lipid moiety-binding region" description="Phosphatidylserine amidated glycine; alternate" evidence="5">
    <location>
        <position position="135"/>
    </location>
</feature>
<keyword evidence="6" id="KW-0072">Autophagy</keyword>
<comment type="similarity">
    <text evidence="2 6">Belongs to the ATG8 family.</text>
</comment>
<organism evidence="7 8">
    <name type="scientific">Geodia barretti</name>
    <name type="common">Barrett's horny sponge</name>
    <dbReference type="NCBI Taxonomy" id="519541"/>
    <lineage>
        <taxon>Eukaryota</taxon>
        <taxon>Metazoa</taxon>
        <taxon>Porifera</taxon>
        <taxon>Demospongiae</taxon>
        <taxon>Heteroscleromorpha</taxon>
        <taxon>Tetractinellida</taxon>
        <taxon>Astrophorina</taxon>
        <taxon>Geodiidae</taxon>
        <taxon>Geodia</taxon>
    </lineage>
</organism>
<comment type="subcellular location">
    <subcellularLocation>
        <location evidence="1">Membrane</location>
    </subcellularLocation>
</comment>
<reference evidence="7" key="1">
    <citation type="submission" date="2023-03" db="EMBL/GenBank/DDBJ databases">
        <authorList>
            <person name="Steffen K."/>
            <person name="Cardenas P."/>
        </authorList>
    </citation>
    <scope>NUCLEOTIDE SEQUENCE</scope>
</reference>
<evidence type="ECO:0000256" key="3">
    <source>
        <dbReference type="ARBA" id="ARBA00023136"/>
    </source>
</evidence>
<evidence type="ECO:0000313" key="7">
    <source>
        <dbReference type="EMBL" id="CAI8025758.1"/>
    </source>
</evidence>
<keyword evidence="4 5" id="KW-0449">Lipoprotein</keyword>
<dbReference type="SUPFAM" id="SSF54236">
    <property type="entry name" value="Ubiquitin-like"/>
    <property type="match status" value="1"/>
</dbReference>
<evidence type="ECO:0000256" key="1">
    <source>
        <dbReference type="ARBA" id="ARBA00004370"/>
    </source>
</evidence>
<dbReference type="GO" id="GO:0016020">
    <property type="term" value="C:membrane"/>
    <property type="evidence" value="ECO:0007669"/>
    <property type="project" value="UniProtKB-SubCell"/>
</dbReference>
<dbReference type="AlphaFoldDB" id="A0AA35SAQ1"/>
<keyword evidence="3" id="KW-0472">Membrane</keyword>
<dbReference type="InterPro" id="IPR004241">
    <property type="entry name" value="Atg8-like"/>
</dbReference>
<dbReference type="GO" id="GO:0006914">
    <property type="term" value="P:autophagy"/>
    <property type="evidence" value="ECO:0007669"/>
    <property type="project" value="UniProtKB-KW"/>
</dbReference>
<name>A0AA35SAQ1_GEOBA</name>
<evidence type="ECO:0000313" key="8">
    <source>
        <dbReference type="Proteomes" id="UP001174909"/>
    </source>
</evidence>
<evidence type="ECO:0000256" key="5">
    <source>
        <dbReference type="PIRSR" id="PIRSR604241-50"/>
    </source>
</evidence>
<dbReference type="Pfam" id="PF02991">
    <property type="entry name" value="ATG8"/>
    <property type="match status" value="2"/>
</dbReference>
<dbReference type="PANTHER" id="PTHR10969">
    <property type="entry name" value="MICROTUBULE-ASSOCIATED PROTEINS 1A/1B LIGHT CHAIN 3-RELATED"/>
    <property type="match status" value="1"/>
</dbReference>